<name>A0A9D2U2X6_9FIRM</name>
<reference evidence="1" key="2">
    <citation type="submission" date="2021-04" db="EMBL/GenBank/DDBJ databases">
        <authorList>
            <person name="Gilroy R."/>
        </authorList>
    </citation>
    <scope>NUCLEOTIDE SEQUENCE</scope>
    <source>
        <strain evidence="1">ChiW19-6364</strain>
    </source>
</reference>
<evidence type="ECO:0000313" key="2">
    <source>
        <dbReference type="Proteomes" id="UP000823850"/>
    </source>
</evidence>
<gene>
    <name evidence="1" type="ORF">H9913_03770</name>
</gene>
<accession>A0A9D2U2X6</accession>
<evidence type="ECO:0000313" key="1">
    <source>
        <dbReference type="EMBL" id="HJD39121.1"/>
    </source>
</evidence>
<proteinExistence type="predicted"/>
<sequence>MSKPLKGVFWLIEGNILSVPYDEKFPYGVSRSGDTYVHKKIWEYVRPEACKKPYNYYPRGRVEVKKNGTVVVYMNPNIYLKYLTDIIEKFQLPEQPRVIYDHSRHYKCHLDAGWKAEK</sequence>
<protein>
    <submittedName>
        <fullName evidence="1">Uncharacterized protein</fullName>
    </submittedName>
</protein>
<dbReference type="Proteomes" id="UP000823850">
    <property type="component" value="Unassembled WGS sequence"/>
</dbReference>
<reference evidence="1" key="1">
    <citation type="journal article" date="2021" name="PeerJ">
        <title>Extensive microbial diversity within the chicken gut microbiome revealed by metagenomics and culture.</title>
        <authorList>
            <person name="Gilroy R."/>
            <person name="Ravi A."/>
            <person name="Getino M."/>
            <person name="Pursley I."/>
            <person name="Horton D.L."/>
            <person name="Alikhan N.F."/>
            <person name="Baker D."/>
            <person name="Gharbi K."/>
            <person name="Hall N."/>
            <person name="Watson M."/>
            <person name="Adriaenssens E.M."/>
            <person name="Foster-Nyarko E."/>
            <person name="Jarju S."/>
            <person name="Secka A."/>
            <person name="Antonio M."/>
            <person name="Oren A."/>
            <person name="Chaudhuri R.R."/>
            <person name="La Ragione R."/>
            <person name="Hildebrand F."/>
            <person name="Pallen M.J."/>
        </authorList>
    </citation>
    <scope>NUCLEOTIDE SEQUENCE</scope>
    <source>
        <strain evidence="1">ChiW19-6364</strain>
    </source>
</reference>
<comment type="caution">
    <text evidence="1">The sequence shown here is derived from an EMBL/GenBank/DDBJ whole genome shotgun (WGS) entry which is preliminary data.</text>
</comment>
<dbReference type="EMBL" id="DWUX01000070">
    <property type="protein sequence ID" value="HJD39121.1"/>
    <property type="molecule type" value="Genomic_DNA"/>
</dbReference>
<organism evidence="1 2">
    <name type="scientific">Candidatus Blautia stercoripullorum</name>
    <dbReference type="NCBI Taxonomy" id="2838502"/>
    <lineage>
        <taxon>Bacteria</taxon>
        <taxon>Bacillati</taxon>
        <taxon>Bacillota</taxon>
        <taxon>Clostridia</taxon>
        <taxon>Lachnospirales</taxon>
        <taxon>Lachnospiraceae</taxon>
        <taxon>Blautia</taxon>
    </lineage>
</organism>
<dbReference type="AlphaFoldDB" id="A0A9D2U2X6"/>